<dbReference type="AlphaFoldDB" id="A0A150LVF9"/>
<gene>
    <name evidence="1" type="ORF">B4135_0166</name>
</gene>
<dbReference type="STRING" id="301148.B4135_0166"/>
<accession>A0A150LVF9</accession>
<dbReference type="EMBL" id="LQYT01000064">
    <property type="protein sequence ID" value="KYD16260.1"/>
    <property type="molecule type" value="Genomic_DNA"/>
</dbReference>
<name>A0A150LVF9_9BACI</name>
<reference evidence="1 2" key="1">
    <citation type="submission" date="2016-01" db="EMBL/GenBank/DDBJ databases">
        <title>Draft Genome Sequences of Seven Thermophilic Sporeformers Isolated from Foods.</title>
        <authorList>
            <person name="Berendsen E.M."/>
            <person name="Wells-Bennik M.H."/>
            <person name="Krawcyk A.O."/>
            <person name="De Jong A."/>
            <person name="Holsappel S."/>
            <person name="Eijlander R.T."/>
            <person name="Kuipers O.P."/>
        </authorList>
    </citation>
    <scope>NUCLEOTIDE SEQUENCE [LARGE SCALE GENOMIC DNA]</scope>
    <source>
        <strain evidence="1 2">B4135</strain>
    </source>
</reference>
<evidence type="ECO:0000313" key="1">
    <source>
        <dbReference type="EMBL" id="KYD16260.1"/>
    </source>
</evidence>
<organism evidence="1 2">
    <name type="scientific">Caldibacillus debilis</name>
    <dbReference type="NCBI Taxonomy" id="301148"/>
    <lineage>
        <taxon>Bacteria</taxon>
        <taxon>Bacillati</taxon>
        <taxon>Bacillota</taxon>
        <taxon>Bacilli</taxon>
        <taxon>Bacillales</taxon>
        <taxon>Bacillaceae</taxon>
        <taxon>Caldibacillus</taxon>
    </lineage>
</organism>
<dbReference type="Proteomes" id="UP000075683">
    <property type="component" value="Unassembled WGS sequence"/>
</dbReference>
<proteinExistence type="predicted"/>
<evidence type="ECO:0000313" key="2">
    <source>
        <dbReference type="Proteomes" id="UP000075683"/>
    </source>
</evidence>
<sequence length="123" mass="14196">MGLLLSFGKIKDLSSICQWAAIGFPVRGRRGGFMKAFSRIRISPDRQPGDRCRFREKLFLLPGRSGNRRSPDPTLKEKDIFIIVLLFFPATRFSRFRPFPGRGRRTDHSGSILKNFHNLFINL</sequence>
<protein>
    <submittedName>
        <fullName evidence="1">Uncharacterized protein</fullName>
    </submittedName>
</protein>
<comment type="caution">
    <text evidence="1">The sequence shown here is derived from an EMBL/GenBank/DDBJ whole genome shotgun (WGS) entry which is preliminary data.</text>
</comment>